<comment type="caution">
    <text evidence="1">The sequence shown here is derived from an EMBL/GenBank/DDBJ whole genome shotgun (WGS) entry which is preliminary data.</text>
</comment>
<accession>A0AAV5SAJ2</accession>
<feature type="non-terminal residue" evidence="1">
    <location>
        <position position="78"/>
    </location>
</feature>
<name>A0AAV5SAJ2_9BILA</name>
<feature type="non-terminal residue" evidence="1">
    <location>
        <position position="1"/>
    </location>
</feature>
<evidence type="ECO:0000313" key="2">
    <source>
        <dbReference type="Proteomes" id="UP001432027"/>
    </source>
</evidence>
<evidence type="ECO:0000313" key="1">
    <source>
        <dbReference type="EMBL" id="GMS78179.1"/>
    </source>
</evidence>
<reference evidence="1" key="1">
    <citation type="submission" date="2023-10" db="EMBL/GenBank/DDBJ databases">
        <title>Genome assembly of Pristionchus species.</title>
        <authorList>
            <person name="Yoshida K."/>
            <person name="Sommer R.J."/>
        </authorList>
    </citation>
    <scope>NUCLEOTIDE SEQUENCE</scope>
    <source>
        <strain evidence="1">RS0144</strain>
    </source>
</reference>
<sequence>WMAAKREDARMASVGSSNDRLICFIHSLENRLEHLQLTTPSLGNADSSRSWAFMFHKCIMLSYDEDDVIVHGLRGWQR</sequence>
<proteinExistence type="predicted"/>
<dbReference type="AlphaFoldDB" id="A0AAV5SAJ2"/>
<dbReference type="EMBL" id="BTSX01000001">
    <property type="protein sequence ID" value="GMS78179.1"/>
    <property type="molecule type" value="Genomic_DNA"/>
</dbReference>
<organism evidence="1 2">
    <name type="scientific">Pristionchus entomophagus</name>
    <dbReference type="NCBI Taxonomy" id="358040"/>
    <lineage>
        <taxon>Eukaryota</taxon>
        <taxon>Metazoa</taxon>
        <taxon>Ecdysozoa</taxon>
        <taxon>Nematoda</taxon>
        <taxon>Chromadorea</taxon>
        <taxon>Rhabditida</taxon>
        <taxon>Rhabditina</taxon>
        <taxon>Diplogasteromorpha</taxon>
        <taxon>Diplogasteroidea</taxon>
        <taxon>Neodiplogasteridae</taxon>
        <taxon>Pristionchus</taxon>
    </lineage>
</organism>
<gene>
    <name evidence="1" type="ORF">PENTCL1PPCAC_354</name>
</gene>
<dbReference type="Proteomes" id="UP001432027">
    <property type="component" value="Unassembled WGS sequence"/>
</dbReference>
<keyword evidence="2" id="KW-1185">Reference proteome</keyword>
<protein>
    <submittedName>
        <fullName evidence="1">Uncharacterized protein</fullName>
    </submittedName>
</protein>